<dbReference type="InterPro" id="IPR041899">
    <property type="entry name" value="MAGE_WH2"/>
</dbReference>
<sequence>MKMLKRTISAVEASCSSDLVNKRSATELPEIHEQEIVADIIRMILGKVSRNLRIRNEHIHSILQTLYSKGNLKYWISAVKKELEFTYGLSLEQCGSDITVFSNLKAHSREIFYSLCEANSPLVDYQANLLSSIFLIHKSKKDLMSINTSDKVMGGITMLIISIIVLSENRINENDLVNSLSAFGISSNLSIPVPLLNKPIQNILGDIAKRDYIKKTSPAGADQSGSYIEYSLGERCKREFDSQCIYNFFLQIYKEKDLQDKICESMKRCFPEFEPNLNEEATLNDMDLHIPT</sequence>
<accession>A0A1A0HJA7</accession>
<comment type="caution">
    <text evidence="2">The sequence shown here is derived from an EMBL/GenBank/DDBJ whole genome shotgun (WGS) entry which is preliminary data.</text>
</comment>
<dbReference type="Pfam" id="PF01454">
    <property type="entry name" value="MAGE"/>
    <property type="match status" value="1"/>
</dbReference>
<evidence type="ECO:0000313" key="3">
    <source>
        <dbReference type="Proteomes" id="UP000092555"/>
    </source>
</evidence>
<protein>
    <recommendedName>
        <fullName evidence="1">MAGE domain-containing protein</fullName>
    </recommendedName>
</protein>
<reference evidence="2 3" key="1">
    <citation type="submission" date="2016-05" db="EMBL/GenBank/DDBJ databases">
        <title>Comparative genomics of biotechnologically important yeasts.</title>
        <authorList>
            <consortium name="DOE Joint Genome Institute"/>
            <person name="Riley R."/>
            <person name="Haridas S."/>
            <person name="Wolfe K.H."/>
            <person name="Lopes M.R."/>
            <person name="Hittinger C.T."/>
            <person name="Goker M."/>
            <person name="Salamov A."/>
            <person name="Wisecaver J."/>
            <person name="Long T.M."/>
            <person name="Aerts A.L."/>
            <person name="Barry K."/>
            <person name="Choi C."/>
            <person name="Clum A."/>
            <person name="Coughlan A.Y."/>
            <person name="Deshpande S."/>
            <person name="Douglass A.P."/>
            <person name="Hanson S.J."/>
            <person name="Klenk H.-P."/>
            <person name="LaButti K."/>
            <person name="Lapidus A."/>
            <person name="Lindquist E."/>
            <person name="Lipzen A."/>
            <person name="Meier-kolthoff J.P."/>
            <person name="Ohm R.A."/>
            <person name="Otillar R.P."/>
            <person name="Pangilinan J."/>
            <person name="Peng Y."/>
            <person name="Rokas A."/>
            <person name="Rosa C.A."/>
            <person name="Scheuner C."/>
            <person name="Sibirny A.A."/>
            <person name="Slot J.C."/>
            <person name="Stielow J.B."/>
            <person name="Sun H."/>
            <person name="Kurtzman C.P."/>
            <person name="Blackwell M."/>
            <person name="Grigoriev I.V."/>
            <person name="Jeffries T.W."/>
        </authorList>
    </citation>
    <scope>NUCLEOTIDE SEQUENCE [LARGE SCALE GENOMIC DNA]</scope>
    <source>
        <strain evidence="2 3">NRRL YB-4993</strain>
    </source>
</reference>
<dbReference type="EMBL" id="LXTC01000001">
    <property type="protein sequence ID" value="OBA23923.1"/>
    <property type="molecule type" value="Genomic_DNA"/>
</dbReference>
<keyword evidence="3" id="KW-1185">Reference proteome</keyword>
<dbReference type="SMART" id="SM01373">
    <property type="entry name" value="MAGE"/>
    <property type="match status" value="1"/>
</dbReference>
<proteinExistence type="predicted"/>
<gene>
    <name evidence="2" type="ORF">METBIDRAFT_30287</name>
</gene>
<feature type="domain" description="MAGE" evidence="1">
    <location>
        <begin position="40"/>
        <end position="245"/>
    </location>
</feature>
<dbReference type="AlphaFoldDB" id="A0A1A0HJA7"/>
<dbReference type="Proteomes" id="UP000092555">
    <property type="component" value="Unassembled WGS sequence"/>
</dbReference>
<dbReference type="OrthoDB" id="205198at2759"/>
<dbReference type="InterPro" id="IPR002190">
    <property type="entry name" value="MHD_dom"/>
</dbReference>
<dbReference type="STRING" id="869754.A0A1A0HJA7"/>
<evidence type="ECO:0000259" key="1">
    <source>
        <dbReference type="SMART" id="SM01373"/>
    </source>
</evidence>
<dbReference type="GeneID" id="30028577"/>
<organism evidence="2 3">
    <name type="scientific">Metschnikowia bicuspidata var. bicuspidata NRRL YB-4993</name>
    <dbReference type="NCBI Taxonomy" id="869754"/>
    <lineage>
        <taxon>Eukaryota</taxon>
        <taxon>Fungi</taxon>
        <taxon>Dikarya</taxon>
        <taxon>Ascomycota</taxon>
        <taxon>Saccharomycotina</taxon>
        <taxon>Pichiomycetes</taxon>
        <taxon>Metschnikowiaceae</taxon>
        <taxon>Metschnikowia</taxon>
    </lineage>
</organism>
<name>A0A1A0HJA7_9ASCO</name>
<dbReference type="RefSeq" id="XP_018714404.1">
    <property type="nucleotide sequence ID" value="XM_018855601.1"/>
</dbReference>
<evidence type="ECO:0000313" key="2">
    <source>
        <dbReference type="EMBL" id="OBA23923.1"/>
    </source>
</evidence>
<dbReference type="Gene3D" id="1.10.10.1210">
    <property type="entry name" value="MAGE homology domain, winged helix WH2 motif"/>
    <property type="match status" value="1"/>
</dbReference>